<feature type="compositionally biased region" description="Low complexity" evidence="2">
    <location>
        <begin position="203"/>
        <end position="213"/>
    </location>
</feature>
<dbReference type="GO" id="GO:0005929">
    <property type="term" value="C:cilium"/>
    <property type="evidence" value="ECO:0007669"/>
    <property type="project" value="TreeGrafter"/>
</dbReference>
<protein>
    <submittedName>
        <fullName evidence="5">C2H2-type domain-containing protein</fullName>
    </submittedName>
</protein>
<sequence length="521" mass="59441">MNSNSRRAYSSYSLPPISRGHDAPLSQASNRYDRNPNVLASLRSMRTEVDRAGRGGNDVRSQMASEAKLILERAEREINKIQKRRTEALMNGDTINAERLARRINQIYSAAVREARVDAVRNERTRRPRSYDQLDTMERLPQTEGRSFRRRPRIVTPPRDYYKEYARDRNEAQTSYTRFRSPWRLPSPPEKQQRDRFRRTKSQRNNQRRSQSSGSERLKYTSNSEAAVKHMKRNKRLKDVKLPKTADVIKQIPMTGQSQLHPIPEPGETNICPQCYERNDAFAVEANLKQHWLYHCPVLTKCDFCDQVLHVAELNNHHINLCQFVNKTMLPCPLCGLAQYGGESNHPRCPKTHPEPGAAWCPLCSKKVESLTSPESWRNHLIGNCLNNPRIKSRWNGKTAPTQGASLLTGLQLNTEFDSVPINEPQQNMAPVPMAPPAVGGMPLGNGDINGPITGAPSQFGQLPPLNANQGFGIAQNPQQPTNGQNLRSAYRKLQQERKQDYEKQQEREAAEEEEKEEEDH</sequence>
<dbReference type="eggNOG" id="ENOG502STGJ">
    <property type="taxonomic scope" value="Eukaryota"/>
</dbReference>
<dbReference type="InterPro" id="IPR048738">
    <property type="entry name" value="CEP104_Znf"/>
</dbReference>
<feature type="region of interest" description="Disordered" evidence="2">
    <location>
        <begin position="449"/>
        <end position="521"/>
    </location>
</feature>
<dbReference type="Proteomes" id="UP000095284">
    <property type="component" value="Unplaced"/>
</dbReference>
<evidence type="ECO:0000256" key="1">
    <source>
        <dbReference type="SAM" id="Coils"/>
    </source>
</evidence>
<evidence type="ECO:0000259" key="3">
    <source>
        <dbReference type="Pfam" id="PF21039"/>
    </source>
</evidence>
<feature type="compositionally biased region" description="Acidic residues" evidence="2">
    <location>
        <begin position="510"/>
        <end position="521"/>
    </location>
</feature>
<feature type="domain" description="Centrosomal protein CEP104 Zn finger" evidence="3">
    <location>
        <begin position="272"/>
        <end position="382"/>
    </location>
</feature>
<feature type="compositionally biased region" description="Basic and acidic residues" evidence="2">
    <location>
        <begin position="494"/>
        <end position="509"/>
    </location>
</feature>
<feature type="coiled-coil region" evidence="1">
    <location>
        <begin position="64"/>
        <end position="91"/>
    </location>
</feature>
<name>A0A1I7SSX9_BURXY</name>
<feature type="compositionally biased region" description="Low complexity" evidence="2">
    <location>
        <begin position="1"/>
        <end position="13"/>
    </location>
</feature>
<dbReference type="PANTHER" id="PTHR13371">
    <property type="entry name" value="GLYCINE-, GLUTAMATE-, THIENYLCYCLOHEXYLPIPERIDINE-BINDING PROTEIN"/>
    <property type="match status" value="1"/>
</dbReference>
<feature type="region of interest" description="Disordered" evidence="2">
    <location>
        <begin position="1"/>
        <end position="32"/>
    </location>
</feature>
<dbReference type="AlphaFoldDB" id="A0A1I7SSX9"/>
<feature type="compositionally biased region" description="Basic and acidic residues" evidence="2">
    <location>
        <begin position="122"/>
        <end position="138"/>
    </location>
</feature>
<accession>A0A1I7SSX9</accession>
<dbReference type="WBParaSite" id="BXY_1614700.1">
    <property type="protein sequence ID" value="BXY_1614700.1"/>
    <property type="gene ID" value="BXY_1614700"/>
</dbReference>
<organism evidence="4 5">
    <name type="scientific">Bursaphelenchus xylophilus</name>
    <name type="common">Pinewood nematode worm</name>
    <name type="synonym">Aphelenchoides xylophilus</name>
    <dbReference type="NCBI Taxonomy" id="6326"/>
    <lineage>
        <taxon>Eukaryota</taxon>
        <taxon>Metazoa</taxon>
        <taxon>Ecdysozoa</taxon>
        <taxon>Nematoda</taxon>
        <taxon>Chromadorea</taxon>
        <taxon>Rhabditida</taxon>
        <taxon>Tylenchina</taxon>
        <taxon>Tylenchomorpha</taxon>
        <taxon>Aphelenchoidea</taxon>
        <taxon>Aphelenchoididae</taxon>
        <taxon>Bursaphelenchus</taxon>
    </lineage>
</organism>
<keyword evidence="1" id="KW-0175">Coiled coil</keyword>
<evidence type="ECO:0000313" key="4">
    <source>
        <dbReference type="Proteomes" id="UP000095284"/>
    </source>
</evidence>
<evidence type="ECO:0000313" key="5">
    <source>
        <dbReference type="WBParaSite" id="BXY_1614700.1"/>
    </source>
</evidence>
<dbReference type="PANTHER" id="PTHR13371:SF0">
    <property type="entry name" value="CENTROSOMAL PROTEIN OF 104 KDA"/>
    <property type="match status" value="1"/>
</dbReference>
<evidence type="ECO:0000256" key="2">
    <source>
        <dbReference type="SAM" id="MobiDB-lite"/>
    </source>
</evidence>
<dbReference type="Pfam" id="PF21039">
    <property type="entry name" value="CEP104_ZnF"/>
    <property type="match status" value="1"/>
</dbReference>
<dbReference type="InterPro" id="IPR052607">
    <property type="entry name" value="CEP104-like"/>
</dbReference>
<feature type="compositionally biased region" description="Polar residues" evidence="2">
    <location>
        <begin position="476"/>
        <end position="488"/>
    </location>
</feature>
<proteinExistence type="predicted"/>
<reference evidence="5" key="1">
    <citation type="submission" date="2016-11" db="UniProtKB">
        <authorList>
            <consortium name="WormBaseParasite"/>
        </authorList>
    </citation>
    <scope>IDENTIFICATION</scope>
</reference>
<feature type="compositionally biased region" description="Basic and acidic residues" evidence="2">
    <location>
        <begin position="160"/>
        <end position="171"/>
    </location>
</feature>
<feature type="region of interest" description="Disordered" evidence="2">
    <location>
        <begin position="122"/>
        <end position="224"/>
    </location>
</feature>